<evidence type="ECO:0000313" key="1">
    <source>
        <dbReference type="Ensembl" id="ENSSVLP00005017592.1"/>
    </source>
</evidence>
<protein>
    <submittedName>
        <fullName evidence="1">Uncharacterized protein</fullName>
    </submittedName>
</protein>
<dbReference type="AlphaFoldDB" id="A0A8D2D0S5"/>
<reference evidence="1" key="1">
    <citation type="submission" date="2025-08" db="UniProtKB">
        <authorList>
            <consortium name="Ensembl"/>
        </authorList>
    </citation>
    <scope>IDENTIFICATION</scope>
</reference>
<proteinExistence type="predicted"/>
<accession>A0A8D2D0S5</accession>
<sequence>VDHHLSTLKNLLVSCVNSHLMDATLLLFLLTRHLLKCISTRAAGQQRTDCRDVRGRSYSMAMPSGQSTSGVGFLNAFSFCCTLQMWQPMAST</sequence>
<evidence type="ECO:0000313" key="2">
    <source>
        <dbReference type="Proteomes" id="UP000694564"/>
    </source>
</evidence>
<keyword evidence="2" id="KW-1185">Reference proteome</keyword>
<dbReference type="Ensembl" id="ENSSVLT00005019582.1">
    <property type="protein sequence ID" value="ENSSVLP00005017592.1"/>
    <property type="gene ID" value="ENSSVLG00005014103.1"/>
</dbReference>
<dbReference type="Proteomes" id="UP000694564">
    <property type="component" value="Chromosome 12"/>
</dbReference>
<organism evidence="1 2">
    <name type="scientific">Sciurus vulgaris</name>
    <name type="common">Eurasian red squirrel</name>
    <dbReference type="NCBI Taxonomy" id="55149"/>
    <lineage>
        <taxon>Eukaryota</taxon>
        <taxon>Metazoa</taxon>
        <taxon>Chordata</taxon>
        <taxon>Craniata</taxon>
        <taxon>Vertebrata</taxon>
        <taxon>Euteleostomi</taxon>
        <taxon>Mammalia</taxon>
        <taxon>Eutheria</taxon>
        <taxon>Euarchontoglires</taxon>
        <taxon>Glires</taxon>
        <taxon>Rodentia</taxon>
        <taxon>Sciuromorpha</taxon>
        <taxon>Sciuridae</taxon>
        <taxon>Sciurinae</taxon>
        <taxon>Sciurini</taxon>
        <taxon>Sciurus</taxon>
    </lineage>
</organism>
<reference evidence="1" key="2">
    <citation type="submission" date="2025-09" db="UniProtKB">
        <authorList>
            <consortium name="Ensembl"/>
        </authorList>
    </citation>
    <scope>IDENTIFICATION</scope>
</reference>
<name>A0A8D2D0S5_SCIVU</name>